<reference evidence="3" key="1">
    <citation type="journal article" date="2024" name="Int. J. Syst. Evol. Microbiol.">
        <title>Pectobacterium araliae sp. nov., a pathogen causing bacterial soft rot of Japanese angelica tree in Japan.</title>
        <authorList>
            <person name="Sawada H."/>
            <person name="Someya N."/>
            <person name="Morohoshi T."/>
            <person name="Ono M."/>
            <person name="Satou M."/>
        </authorList>
    </citation>
    <scope>NUCLEOTIDE SEQUENCE [LARGE SCALE GENOMIC DNA]</scope>
    <source>
        <strain evidence="3">MAFF 302110</strain>
    </source>
</reference>
<feature type="transmembrane region" description="Helical" evidence="1">
    <location>
        <begin position="39"/>
        <end position="57"/>
    </location>
</feature>
<dbReference type="AlphaFoldDB" id="A0AAN0MJM2"/>
<evidence type="ECO:0000313" key="3">
    <source>
        <dbReference type="Proteomes" id="UP001377830"/>
    </source>
</evidence>
<dbReference type="EMBL" id="AP028908">
    <property type="protein sequence ID" value="BES83673.1"/>
    <property type="molecule type" value="Genomic_DNA"/>
</dbReference>
<accession>A0AAN0MJM2</accession>
<keyword evidence="1" id="KW-0812">Transmembrane</keyword>
<gene>
    <name evidence="2" type="ORF">PEC302110_07700</name>
</gene>
<dbReference type="KEGG" id="parl:PEC302110_07700"/>
<sequence length="62" mass="6846">MLKAAKSVLLDILSMILTFILCIFSTVIVVAIFPDSLLFPAGVFGLIGSYWLGHHLVDKLRK</sequence>
<keyword evidence="3" id="KW-1185">Reference proteome</keyword>
<protein>
    <submittedName>
        <fullName evidence="2">Uncharacterized protein</fullName>
    </submittedName>
</protein>
<evidence type="ECO:0000256" key="1">
    <source>
        <dbReference type="SAM" id="Phobius"/>
    </source>
</evidence>
<dbReference type="RefSeq" id="WP_261847242.1">
    <property type="nucleotide sequence ID" value="NZ_AP028908.1"/>
</dbReference>
<keyword evidence="1" id="KW-0472">Membrane</keyword>
<organism evidence="2 3">
    <name type="scientific">Pectobacterium araliae</name>
    <dbReference type="NCBI Taxonomy" id="3073862"/>
    <lineage>
        <taxon>Bacteria</taxon>
        <taxon>Pseudomonadati</taxon>
        <taxon>Pseudomonadota</taxon>
        <taxon>Gammaproteobacteria</taxon>
        <taxon>Enterobacterales</taxon>
        <taxon>Pectobacteriaceae</taxon>
        <taxon>Pectobacterium</taxon>
    </lineage>
</organism>
<evidence type="ECO:0000313" key="2">
    <source>
        <dbReference type="EMBL" id="BES83673.1"/>
    </source>
</evidence>
<feature type="transmembrane region" description="Helical" evidence="1">
    <location>
        <begin position="12"/>
        <end position="33"/>
    </location>
</feature>
<proteinExistence type="predicted"/>
<name>A0AAN0MJM2_9GAMM</name>
<keyword evidence="1" id="KW-1133">Transmembrane helix</keyword>
<dbReference type="Proteomes" id="UP001377830">
    <property type="component" value="Chromosome"/>
</dbReference>